<gene>
    <name evidence="1" type="ORF">H2198_008728</name>
</gene>
<sequence>MAPPTEFPGYFDATSLITIICAALGGYNALELILLIFTTFNVYRGLYFWSMVVATFAILPYIVGMEVMYFDPSSKLPGLIINNIGWIFMVVAQSVVLYSRLGIVLGNMKSRILTFTKWMIIIDAIIFYTLATVIVFGMHYSSNQNFDAGYIYVERLQMTGFCIQEFIISGLYIWKTLDILQAGEKKQAHRTLWQLFLINVVIVALDIALLVLEYLNLASIEIAFKALAYSVKLKLEFAILGKLVESSSIAQRNMSISLHNTIALDSDREGDGRGRESGYETNVQQHSSPQFVTSALSTWELDDAEKNSKKQVDESRSRESVRSTSHQTESSEQHLTGAAQVMGRSTSRNLRSDSYHDVIRFMSK</sequence>
<proteinExistence type="predicted"/>
<name>A0ACC2ZWT6_9EURO</name>
<evidence type="ECO:0000313" key="1">
    <source>
        <dbReference type="EMBL" id="KAJ9652027.1"/>
    </source>
</evidence>
<organism evidence="1 2">
    <name type="scientific">Neophaeococcomyces mojaviensis</name>
    <dbReference type="NCBI Taxonomy" id="3383035"/>
    <lineage>
        <taxon>Eukaryota</taxon>
        <taxon>Fungi</taxon>
        <taxon>Dikarya</taxon>
        <taxon>Ascomycota</taxon>
        <taxon>Pezizomycotina</taxon>
        <taxon>Eurotiomycetes</taxon>
        <taxon>Chaetothyriomycetidae</taxon>
        <taxon>Chaetothyriales</taxon>
        <taxon>Chaetothyriales incertae sedis</taxon>
        <taxon>Neophaeococcomyces</taxon>
    </lineage>
</organism>
<accession>A0ACC2ZWT6</accession>
<reference evidence="1" key="1">
    <citation type="submission" date="2022-10" db="EMBL/GenBank/DDBJ databases">
        <title>Culturing micro-colonial fungi from biological soil crusts in the Mojave desert and describing Neophaeococcomyces mojavensis, and introducing the new genera and species Taxawa tesnikishii.</title>
        <authorList>
            <person name="Kurbessoian T."/>
            <person name="Stajich J.E."/>
        </authorList>
    </citation>
    <scope>NUCLEOTIDE SEQUENCE</scope>
    <source>
        <strain evidence="1">JES_112</strain>
    </source>
</reference>
<evidence type="ECO:0000313" key="2">
    <source>
        <dbReference type="Proteomes" id="UP001172386"/>
    </source>
</evidence>
<protein>
    <submittedName>
        <fullName evidence="1">Uncharacterized protein</fullName>
    </submittedName>
</protein>
<dbReference type="EMBL" id="JAPDRQ010000222">
    <property type="protein sequence ID" value="KAJ9652027.1"/>
    <property type="molecule type" value="Genomic_DNA"/>
</dbReference>
<comment type="caution">
    <text evidence="1">The sequence shown here is derived from an EMBL/GenBank/DDBJ whole genome shotgun (WGS) entry which is preliminary data.</text>
</comment>
<keyword evidence="2" id="KW-1185">Reference proteome</keyword>
<dbReference type="Proteomes" id="UP001172386">
    <property type="component" value="Unassembled WGS sequence"/>
</dbReference>